<dbReference type="PANTHER" id="PTHR44943:SF5">
    <property type="entry name" value="BLL7697 PROTEIN"/>
    <property type="match status" value="1"/>
</dbReference>
<sequence length="961" mass="110043">MLKEPQERWGDRDFRKISSPGMVSEESQFSSKKVFMPSKLQPCSDGFRQRAWMLVLLCILCFLTGCRISSLSTEALFHQGVEAASNRRYEEAVGYFKKAVELDPAFAPAHYRLGEVYSRMGERQAAISELSQALIYAPHMVEVRKLLATLYYQGKQYDQAIVLLQNMERSLKMDPDVVTIYAGCLIETGDLRQADSILKQALEVHRNHVALNMTFARLLALHQNANGLQAILESLISRYPDDLSIRLAGFALLEQCGRSDLAELLIRDAIEQFPSDPKPVLLLAKSQIQKKRYAEAQQLLLSATTVTPTVEIDQYLGLIAHKSGHTEEALHRFVRAAEQFPDHMSAQLLAGDYALLIGNHDKAEFLYFRALQKWPYIDDLRIRLIRLYLADNRIEAAEFQLNRLRFSEAYQTEGTLLKGMILAKKGSYEEAKAAFSKVIQREPESAEAHYFYGLCFLAQKEYTLAASELHTALQLRKDSYRIRLSLAYVYFRQHKWLAALEEANGILSVNPQMTEVRKLRAAIYLQQQRYDKAILDYRWLLERDPDAVQVRYWLAEALSAAGKLEEALGHFRQVLAVYPRPMKPLEQMVFILIAQAKYDQAIALCKDMESKIADKTGLSLLKSIVYMRQKSFAQAQAMIDEVIRQNPGLDTPLLVRALLEEAQGRRMEAVEWYRKAIRLNSKNVLPYSKMARTFSQLGQPQLAIEAYESLLRARPDDAPAMNNLAYLYWKSGRKLDRALELAQKALKWMPDQPQILDTLGCIHLDLGAMTTAEKYLSEAFRTSPENSVFRLHMAMLRKRQGRLKEARQEIETAQKLGLQEADRQLAARQLKEIEFQEKTEQETLRTIQSLIQKGQLEEAAELARDGLEKSPDSIELLNMMGQIYDLSGSFFMSSMTFRKAIRLDPERADLHYRLARALYQQGQLDEAQTELSAAIRLGLEGQDRKDAERILRELTTRKERP</sequence>
<feature type="repeat" description="TPR" evidence="3">
    <location>
        <begin position="753"/>
        <end position="786"/>
    </location>
</feature>
<keyword evidence="2 3" id="KW-0802">TPR repeat</keyword>
<protein>
    <submittedName>
        <fullName evidence="4">Tetratricopeptide repeat protein</fullName>
    </submittedName>
</protein>
<evidence type="ECO:0000256" key="3">
    <source>
        <dbReference type="PROSITE-ProRule" id="PRU00339"/>
    </source>
</evidence>
<dbReference type="EMBL" id="DSUH01000253">
    <property type="protein sequence ID" value="HGU33373.1"/>
    <property type="molecule type" value="Genomic_DNA"/>
</dbReference>
<feature type="repeat" description="TPR" evidence="3">
    <location>
        <begin position="874"/>
        <end position="907"/>
    </location>
</feature>
<proteinExistence type="predicted"/>
<organism evidence="4">
    <name type="scientific">Desulfatirhabdium butyrativorans</name>
    <dbReference type="NCBI Taxonomy" id="340467"/>
    <lineage>
        <taxon>Bacteria</taxon>
        <taxon>Pseudomonadati</taxon>
        <taxon>Thermodesulfobacteriota</taxon>
        <taxon>Desulfobacteria</taxon>
        <taxon>Desulfobacterales</taxon>
        <taxon>Desulfatirhabdiaceae</taxon>
        <taxon>Desulfatirhabdium</taxon>
    </lineage>
</organism>
<evidence type="ECO:0000256" key="1">
    <source>
        <dbReference type="ARBA" id="ARBA00022737"/>
    </source>
</evidence>
<reference evidence="4" key="1">
    <citation type="journal article" date="2020" name="mSystems">
        <title>Genome- and Community-Level Interaction Insights into Carbon Utilization and Element Cycling Functions of Hydrothermarchaeota in Hydrothermal Sediment.</title>
        <authorList>
            <person name="Zhou Z."/>
            <person name="Liu Y."/>
            <person name="Xu W."/>
            <person name="Pan J."/>
            <person name="Luo Z.H."/>
            <person name="Li M."/>
        </authorList>
    </citation>
    <scope>NUCLEOTIDE SEQUENCE [LARGE SCALE GENOMIC DNA]</scope>
    <source>
        <strain evidence="4">SpSt-477</strain>
    </source>
</reference>
<feature type="repeat" description="TPR" evidence="3">
    <location>
        <begin position="107"/>
        <end position="140"/>
    </location>
</feature>
<feature type="repeat" description="TPR" evidence="3">
    <location>
        <begin position="548"/>
        <end position="581"/>
    </location>
</feature>
<dbReference type="Pfam" id="PF14559">
    <property type="entry name" value="TPR_19"/>
    <property type="match status" value="2"/>
</dbReference>
<dbReference type="InterPro" id="IPR011990">
    <property type="entry name" value="TPR-like_helical_dom_sf"/>
</dbReference>
<dbReference type="SUPFAM" id="SSF48452">
    <property type="entry name" value="TPR-like"/>
    <property type="match status" value="6"/>
</dbReference>
<accession>A0A7C4VR07</accession>
<feature type="repeat" description="TPR" evidence="3">
    <location>
        <begin position="514"/>
        <end position="547"/>
    </location>
</feature>
<dbReference type="Pfam" id="PF07719">
    <property type="entry name" value="TPR_2"/>
    <property type="match status" value="1"/>
</dbReference>
<dbReference type="PANTHER" id="PTHR44943">
    <property type="entry name" value="CELLULOSE SYNTHASE OPERON PROTEIN C"/>
    <property type="match status" value="1"/>
</dbReference>
<dbReference type="Gene3D" id="1.25.40.10">
    <property type="entry name" value="Tetratricopeptide repeat domain"/>
    <property type="match status" value="6"/>
</dbReference>
<dbReference type="PROSITE" id="PS50005">
    <property type="entry name" value="TPR"/>
    <property type="match status" value="8"/>
</dbReference>
<gene>
    <name evidence="4" type="ORF">ENS29_11020</name>
</gene>
<dbReference type="Pfam" id="PF13432">
    <property type="entry name" value="TPR_16"/>
    <property type="match status" value="5"/>
</dbReference>
<evidence type="ECO:0000256" key="2">
    <source>
        <dbReference type="ARBA" id="ARBA00022803"/>
    </source>
</evidence>
<keyword evidence="1" id="KW-0677">Repeat</keyword>
<dbReference type="SMART" id="SM00028">
    <property type="entry name" value="TPR"/>
    <property type="match status" value="17"/>
</dbReference>
<comment type="caution">
    <text evidence="4">The sequence shown here is derived from an EMBL/GenBank/DDBJ whole genome shotgun (WGS) entry which is preliminary data.</text>
</comment>
<dbReference type="AlphaFoldDB" id="A0A7C4VR07"/>
<dbReference type="InterPro" id="IPR051685">
    <property type="entry name" value="Ycf3/AcsC/BcsC/TPR_MFPF"/>
</dbReference>
<feature type="repeat" description="TPR" evidence="3">
    <location>
        <begin position="73"/>
        <end position="106"/>
    </location>
</feature>
<evidence type="ECO:0000313" key="4">
    <source>
        <dbReference type="EMBL" id="HGU33373.1"/>
    </source>
</evidence>
<name>A0A7C4VR07_9BACT</name>
<feature type="repeat" description="TPR" evidence="3">
    <location>
        <begin position="412"/>
        <end position="445"/>
    </location>
</feature>
<feature type="repeat" description="TPR" evidence="3">
    <location>
        <begin position="684"/>
        <end position="717"/>
    </location>
</feature>
<dbReference type="InterPro" id="IPR019734">
    <property type="entry name" value="TPR_rpt"/>
</dbReference>
<dbReference type="InterPro" id="IPR013105">
    <property type="entry name" value="TPR_2"/>
</dbReference>